<dbReference type="EMBL" id="RYZI01000139">
    <property type="protein sequence ID" value="RWA09812.1"/>
    <property type="molecule type" value="Genomic_DNA"/>
</dbReference>
<name>A0A439D5X7_9PEZI</name>
<dbReference type="InterPro" id="IPR013216">
    <property type="entry name" value="Methyltransf_11"/>
</dbReference>
<feature type="domain" description="Methyltransferase type 11" evidence="1">
    <location>
        <begin position="49"/>
        <end position="151"/>
    </location>
</feature>
<evidence type="ECO:0000313" key="2">
    <source>
        <dbReference type="EMBL" id="RWA09812.1"/>
    </source>
</evidence>
<comment type="caution">
    <text evidence="2">The sequence shown here is derived from an EMBL/GenBank/DDBJ whole genome shotgun (WGS) entry which is preliminary data.</text>
</comment>
<dbReference type="Gene3D" id="3.40.50.150">
    <property type="entry name" value="Vaccinia Virus protein VP39"/>
    <property type="match status" value="1"/>
</dbReference>
<dbReference type="STRING" id="363999.A0A439D5X7"/>
<dbReference type="SUPFAM" id="SSF53335">
    <property type="entry name" value="S-adenosyl-L-methionine-dependent methyltransferases"/>
    <property type="match status" value="1"/>
</dbReference>
<keyword evidence="3" id="KW-1185">Reference proteome</keyword>
<dbReference type="InterPro" id="IPR029063">
    <property type="entry name" value="SAM-dependent_MTases_sf"/>
</dbReference>
<accession>A0A439D5X7</accession>
<gene>
    <name evidence="2" type="ORF">EKO27_g5298</name>
</gene>
<dbReference type="CDD" id="cd02440">
    <property type="entry name" value="AdoMet_MTases"/>
    <property type="match status" value="1"/>
</dbReference>
<proteinExistence type="predicted"/>
<dbReference type="Proteomes" id="UP000286045">
    <property type="component" value="Unassembled WGS sequence"/>
</dbReference>
<reference evidence="2 3" key="1">
    <citation type="submission" date="2018-12" db="EMBL/GenBank/DDBJ databases">
        <title>Draft genome sequence of Xylaria grammica IHI A82.</title>
        <authorList>
            <person name="Buettner E."/>
            <person name="Kellner H."/>
        </authorList>
    </citation>
    <scope>NUCLEOTIDE SEQUENCE [LARGE SCALE GENOMIC DNA]</scope>
    <source>
        <strain evidence="2 3">IHI A82</strain>
    </source>
</reference>
<sequence>MDPGPFQPKQAISKNVDLYAEVTANSTKDVAKKALGLLKPLSAGSRIHDNGCGAGEVTEMIMESSLGPPPHDITIEANDIDQTYLDRFSKTAQSKRWPVNISNVPAEHLVFADDWFDVSIANFVVFMTPEGGIPALREMRRILKDGGTAVFTAWARLPHVDCANAGHAATRDTGAPPLREIPPEWWLGSHLRSVAVRAGFAEDKIELRTAEVYITYPDAVRLADVIWSYLGVPITGWLEQDGAKWDVARTAVLETFKTCDDFELMDDGGIRAMLTANIVIARK</sequence>
<dbReference type="AlphaFoldDB" id="A0A439D5X7"/>
<protein>
    <recommendedName>
        <fullName evidence="1">Methyltransferase type 11 domain-containing protein</fullName>
    </recommendedName>
</protein>
<organism evidence="2 3">
    <name type="scientific">Xylaria grammica</name>
    <dbReference type="NCBI Taxonomy" id="363999"/>
    <lineage>
        <taxon>Eukaryota</taxon>
        <taxon>Fungi</taxon>
        <taxon>Dikarya</taxon>
        <taxon>Ascomycota</taxon>
        <taxon>Pezizomycotina</taxon>
        <taxon>Sordariomycetes</taxon>
        <taxon>Xylariomycetidae</taxon>
        <taxon>Xylariales</taxon>
        <taxon>Xylariaceae</taxon>
        <taxon>Xylaria</taxon>
    </lineage>
</organism>
<evidence type="ECO:0000313" key="3">
    <source>
        <dbReference type="Proteomes" id="UP000286045"/>
    </source>
</evidence>
<dbReference type="Pfam" id="PF08241">
    <property type="entry name" value="Methyltransf_11"/>
    <property type="match status" value="1"/>
</dbReference>
<dbReference type="GO" id="GO:0008757">
    <property type="term" value="F:S-adenosylmethionine-dependent methyltransferase activity"/>
    <property type="evidence" value="ECO:0007669"/>
    <property type="project" value="InterPro"/>
</dbReference>
<evidence type="ECO:0000259" key="1">
    <source>
        <dbReference type="Pfam" id="PF08241"/>
    </source>
</evidence>